<proteinExistence type="predicted"/>
<evidence type="ECO:0000313" key="2">
    <source>
        <dbReference type="EMBL" id="SHH33445.1"/>
    </source>
</evidence>
<protein>
    <submittedName>
        <fullName evidence="2">Predicted DNA-binding protein, contains Ribbon-helix-helix (RHH) domain</fullName>
    </submittedName>
</protein>
<dbReference type="STRING" id="1508389.SAMN05444003_2853"/>
<reference evidence="2 3" key="1">
    <citation type="submission" date="2016-11" db="EMBL/GenBank/DDBJ databases">
        <authorList>
            <person name="Jaros S."/>
            <person name="Januszkiewicz K."/>
            <person name="Wedrychowicz H."/>
        </authorList>
    </citation>
    <scope>NUCLEOTIDE SEQUENCE [LARGE SCALE GENOMIC DNA]</scope>
    <source>
        <strain evidence="2 3">DSM 28715</strain>
    </source>
</reference>
<dbReference type="Pfam" id="PF13467">
    <property type="entry name" value="RHH_4"/>
    <property type="match status" value="1"/>
</dbReference>
<dbReference type="AlphaFoldDB" id="A0A1M5S4S1"/>
<organism evidence="2 3">
    <name type="scientific">Cognatiyoonia sediminum</name>
    <dbReference type="NCBI Taxonomy" id="1508389"/>
    <lineage>
        <taxon>Bacteria</taxon>
        <taxon>Pseudomonadati</taxon>
        <taxon>Pseudomonadota</taxon>
        <taxon>Alphaproteobacteria</taxon>
        <taxon>Rhodobacterales</taxon>
        <taxon>Paracoccaceae</taxon>
        <taxon>Cognatiyoonia</taxon>
    </lineage>
</organism>
<keyword evidence="3" id="KW-1185">Reference proteome</keyword>
<dbReference type="EMBL" id="FQXB01000005">
    <property type="protein sequence ID" value="SHH33445.1"/>
    <property type="molecule type" value="Genomic_DNA"/>
</dbReference>
<dbReference type="GO" id="GO:0003677">
    <property type="term" value="F:DNA binding"/>
    <property type="evidence" value="ECO:0007669"/>
    <property type="project" value="UniProtKB-KW"/>
</dbReference>
<evidence type="ECO:0000313" key="3">
    <source>
        <dbReference type="Proteomes" id="UP000184074"/>
    </source>
</evidence>
<accession>A0A1M5S4S1</accession>
<evidence type="ECO:0000259" key="1">
    <source>
        <dbReference type="Pfam" id="PF13467"/>
    </source>
</evidence>
<dbReference type="InterPro" id="IPR038268">
    <property type="entry name" value="RHH_sf"/>
</dbReference>
<dbReference type="Proteomes" id="UP000184074">
    <property type="component" value="Unassembled WGS sequence"/>
</dbReference>
<name>A0A1M5S4S1_9RHOB</name>
<feature type="domain" description="Ribbon-helix-helix" evidence="1">
    <location>
        <begin position="16"/>
        <end position="83"/>
    </location>
</feature>
<sequence length="123" mass="14240">MCQLFIDADPALWASHTRSFRMDGMVTSVRMEDLFWRTLETISARDDLSVPQLLHRLYNESLDAEHDLGNFTSFLRVCCLRYLDLQMRGLIPIEERVQLSQLPASDILSIEMEARNKAAPRLL</sequence>
<dbReference type="InterPro" id="IPR027373">
    <property type="entry name" value="RHH_dom"/>
</dbReference>
<dbReference type="OrthoDB" id="5458732at2"/>
<keyword evidence="2" id="KW-0238">DNA-binding</keyword>
<dbReference type="RefSeq" id="WP_072902179.1">
    <property type="nucleotide sequence ID" value="NZ_FQXB01000005.1"/>
</dbReference>
<gene>
    <name evidence="2" type="ORF">SAMN05444003_2853</name>
</gene>
<dbReference type="Gene3D" id="1.10.3990.20">
    <property type="entry name" value="protein bp1543"/>
    <property type="match status" value="1"/>
</dbReference>